<dbReference type="EMBL" id="CAJGYM010000031">
    <property type="protein sequence ID" value="CAD6192968.1"/>
    <property type="molecule type" value="Genomic_DNA"/>
</dbReference>
<evidence type="ECO:0000313" key="3">
    <source>
        <dbReference type="Proteomes" id="UP000835052"/>
    </source>
</evidence>
<comment type="similarity">
    <text evidence="1">Belongs to the GatC family.</text>
</comment>
<dbReference type="AlphaFoldDB" id="A0A8S1HFC5"/>
<sequence>MSLILRRPGRLFNSIAVRWSNNDGRKGAGEKKTPLEGDEVLVPVEPYRSDVFENTPEDMPQFDQKLISQLERLSLVRFDSEQAVANLRQTVRIANRLKEIDVEGVEPMHSVWEEQECPVFEDIAEKPLPVEEVLRNAKVRYEEYFVTPPGNVPLESNAPLDLEKINQWDTRGQNIAPQHKKTKRTKQ</sequence>
<keyword evidence="1" id="KW-0547">Nucleotide-binding</keyword>
<dbReference type="SUPFAM" id="SSF141000">
    <property type="entry name" value="Glu-tRNAGln amidotransferase C subunit"/>
    <property type="match status" value="1"/>
</dbReference>
<evidence type="ECO:0000256" key="1">
    <source>
        <dbReference type="HAMAP-Rule" id="MF_03149"/>
    </source>
</evidence>
<dbReference type="GO" id="GO:0050567">
    <property type="term" value="F:glutaminyl-tRNA synthase (glutamine-hydrolyzing) activity"/>
    <property type="evidence" value="ECO:0007669"/>
    <property type="project" value="UniProtKB-UniRule"/>
</dbReference>
<dbReference type="GO" id="GO:0005524">
    <property type="term" value="F:ATP binding"/>
    <property type="evidence" value="ECO:0007669"/>
    <property type="project" value="UniProtKB-KW"/>
</dbReference>
<dbReference type="PANTHER" id="PTHR15004">
    <property type="entry name" value="GLUTAMYL-TRNA(GLN) AMIDOTRANSFERASE SUBUNIT C, MITOCHONDRIAL"/>
    <property type="match status" value="1"/>
</dbReference>
<dbReference type="Pfam" id="PF02686">
    <property type="entry name" value="GatC"/>
    <property type="match status" value="1"/>
</dbReference>
<keyword evidence="1" id="KW-0436">Ligase</keyword>
<proteinExistence type="inferred from homology"/>
<keyword evidence="1" id="KW-0496">Mitochondrion</keyword>
<gene>
    <name evidence="2" type="ORF">CAUJ_LOCUS8887</name>
</gene>
<dbReference type="GO" id="GO:0006450">
    <property type="term" value="P:regulation of translational fidelity"/>
    <property type="evidence" value="ECO:0007669"/>
    <property type="project" value="InterPro"/>
</dbReference>
<reference evidence="2" key="1">
    <citation type="submission" date="2020-10" db="EMBL/GenBank/DDBJ databases">
        <authorList>
            <person name="Kikuchi T."/>
        </authorList>
    </citation>
    <scope>NUCLEOTIDE SEQUENCE</scope>
    <source>
        <strain evidence="2">NKZ352</strain>
    </source>
</reference>
<comment type="catalytic activity">
    <reaction evidence="1">
        <text>L-glutamyl-tRNA(Gln) + L-glutamine + ATP + H2O = L-glutaminyl-tRNA(Gln) + L-glutamate + ADP + phosphate + H(+)</text>
        <dbReference type="Rhea" id="RHEA:17521"/>
        <dbReference type="Rhea" id="RHEA-COMP:9681"/>
        <dbReference type="Rhea" id="RHEA-COMP:9684"/>
        <dbReference type="ChEBI" id="CHEBI:15377"/>
        <dbReference type="ChEBI" id="CHEBI:15378"/>
        <dbReference type="ChEBI" id="CHEBI:29985"/>
        <dbReference type="ChEBI" id="CHEBI:30616"/>
        <dbReference type="ChEBI" id="CHEBI:43474"/>
        <dbReference type="ChEBI" id="CHEBI:58359"/>
        <dbReference type="ChEBI" id="CHEBI:78520"/>
        <dbReference type="ChEBI" id="CHEBI:78521"/>
        <dbReference type="ChEBI" id="CHEBI:456216"/>
    </reaction>
</comment>
<keyword evidence="1" id="KW-0648">Protein biosynthesis</keyword>
<comment type="caution">
    <text evidence="2">The sequence shown here is derived from an EMBL/GenBank/DDBJ whole genome shotgun (WGS) entry which is preliminary data.</text>
</comment>
<dbReference type="GO" id="GO:0032543">
    <property type="term" value="P:mitochondrial translation"/>
    <property type="evidence" value="ECO:0007669"/>
    <property type="project" value="UniProtKB-UniRule"/>
</dbReference>
<protein>
    <recommendedName>
        <fullName evidence="1">Glutamyl-tRNA(Gln) amidotransferase subunit C, mitochondrial</fullName>
        <shortName evidence="1">Glu-AdT subunit C</shortName>
        <ecNumber evidence="1">6.3.5.-</ecNumber>
    </recommendedName>
</protein>
<dbReference type="GO" id="GO:0070681">
    <property type="term" value="P:glutaminyl-tRNAGln biosynthesis via transamidation"/>
    <property type="evidence" value="ECO:0007669"/>
    <property type="project" value="UniProtKB-UniRule"/>
</dbReference>
<dbReference type="InterPro" id="IPR036113">
    <property type="entry name" value="Asp/Glu-ADT_sf_sub_c"/>
</dbReference>
<comment type="subcellular location">
    <subcellularLocation>
        <location evidence="1">Mitochondrion</location>
    </subcellularLocation>
</comment>
<dbReference type="GO" id="GO:0005739">
    <property type="term" value="C:mitochondrion"/>
    <property type="evidence" value="ECO:0007669"/>
    <property type="project" value="UniProtKB-SubCell"/>
</dbReference>
<dbReference type="Proteomes" id="UP000835052">
    <property type="component" value="Unassembled WGS sequence"/>
</dbReference>
<keyword evidence="1" id="KW-0067">ATP-binding</keyword>
<comment type="function">
    <text evidence="1">Allows the formation of correctly charged Gln-tRNA(Gln) through the transamidation of misacylated Glu-tRNA(Gln) in the mitochondria. The reaction takes place in the presence of glutamine and ATP through an activated gamma-phospho-Glu-tRNA(Gln).</text>
</comment>
<name>A0A8S1HFC5_9PELO</name>
<keyword evidence="3" id="KW-1185">Reference proteome</keyword>
<accession>A0A8S1HFC5</accession>
<dbReference type="OrthoDB" id="5394539at2759"/>
<dbReference type="GO" id="GO:0030956">
    <property type="term" value="C:glutamyl-tRNA(Gln) amidotransferase complex"/>
    <property type="evidence" value="ECO:0007669"/>
    <property type="project" value="UniProtKB-UniRule"/>
</dbReference>
<dbReference type="EC" id="6.3.5.-" evidence="1"/>
<organism evidence="2 3">
    <name type="scientific">Caenorhabditis auriculariae</name>
    <dbReference type="NCBI Taxonomy" id="2777116"/>
    <lineage>
        <taxon>Eukaryota</taxon>
        <taxon>Metazoa</taxon>
        <taxon>Ecdysozoa</taxon>
        <taxon>Nematoda</taxon>
        <taxon>Chromadorea</taxon>
        <taxon>Rhabditida</taxon>
        <taxon>Rhabditina</taxon>
        <taxon>Rhabditomorpha</taxon>
        <taxon>Rhabditoidea</taxon>
        <taxon>Rhabditidae</taxon>
        <taxon>Peloderinae</taxon>
        <taxon>Caenorhabditis</taxon>
    </lineage>
</organism>
<dbReference type="HAMAP" id="MF_00122">
    <property type="entry name" value="GatC"/>
    <property type="match status" value="1"/>
</dbReference>
<comment type="subunit">
    <text evidence="1">Subunit of the heterotrimeric GatCAB amidotransferase (AdT) complex, composed of A, B and C subunits.</text>
</comment>
<dbReference type="InterPro" id="IPR003837">
    <property type="entry name" value="GatC"/>
</dbReference>
<dbReference type="PANTHER" id="PTHR15004:SF0">
    <property type="entry name" value="GLUTAMYL-TRNA(GLN) AMIDOTRANSFERASE SUBUNIT C, MITOCHONDRIAL"/>
    <property type="match status" value="1"/>
</dbReference>
<evidence type="ECO:0000313" key="2">
    <source>
        <dbReference type="EMBL" id="CAD6192968.1"/>
    </source>
</evidence>